<keyword evidence="3" id="KW-1185">Reference proteome</keyword>
<name>A0ABS6C8K4_9ACTN</name>
<dbReference type="Proteomes" id="UP000720508">
    <property type="component" value="Unassembled WGS sequence"/>
</dbReference>
<dbReference type="Pfam" id="PF00501">
    <property type="entry name" value="AMP-binding"/>
    <property type="match status" value="1"/>
</dbReference>
<proteinExistence type="predicted"/>
<dbReference type="PANTHER" id="PTHR45527">
    <property type="entry name" value="NONRIBOSOMAL PEPTIDE SYNTHETASE"/>
    <property type="match status" value="1"/>
</dbReference>
<dbReference type="PANTHER" id="PTHR45527:SF1">
    <property type="entry name" value="FATTY ACID SYNTHASE"/>
    <property type="match status" value="1"/>
</dbReference>
<dbReference type="InterPro" id="IPR020806">
    <property type="entry name" value="PKS_PP-bd"/>
</dbReference>
<evidence type="ECO:0000259" key="1">
    <source>
        <dbReference type="PROSITE" id="PS50075"/>
    </source>
</evidence>
<protein>
    <submittedName>
        <fullName evidence="2">Amino acid adenylation domain-containing protein</fullName>
    </submittedName>
</protein>
<dbReference type="SMART" id="SM00823">
    <property type="entry name" value="PKS_PP"/>
    <property type="match status" value="1"/>
</dbReference>
<dbReference type="InterPro" id="IPR009081">
    <property type="entry name" value="PP-bd_ACP"/>
</dbReference>
<comment type="caution">
    <text evidence="2">The sequence shown here is derived from an EMBL/GenBank/DDBJ whole genome shotgun (WGS) entry which is preliminary data.</text>
</comment>
<dbReference type="CDD" id="cd05930">
    <property type="entry name" value="A_NRPS"/>
    <property type="match status" value="1"/>
</dbReference>
<dbReference type="CDD" id="cd19543">
    <property type="entry name" value="DCL_NRPS"/>
    <property type="match status" value="1"/>
</dbReference>
<dbReference type="Pfam" id="PF13193">
    <property type="entry name" value="AMP-binding_C"/>
    <property type="match status" value="1"/>
</dbReference>
<dbReference type="NCBIfam" id="TIGR01733">
    <property type="entry name" value="AA-adenyl-dom"/>
    <property type="match status" value="1"/>
</dbReference>
<dbReference type="InterPro" id="IPR020845">
    <property type="entry name" value="AMP-binding_CS"/>
</dbReference>
<dbReference type="EMBL" id="JAHLEM010000028">
    <property type="protein sequence ID" value="MBU3863221.1"/>
    <property type="molecule type" value="Genomic_DNA"/>
</dbReference>
<dbReference type="Pfam" id="PF00668">
    <property type="entry name" value="Condensation"/>
    <property type="match status" value="2"/>
</dbReference>
<feature type="domain" description="Carrier" evidence="1">
    <location>
        <begin position="938"/>
        <end position="1012"/>
    </location>
</feature>
<sequence length="1464" mass="159129">MTDLARIPLSAAQRGVWFAHLLDPSQQTFNCAEYLAVDGALDIRLLRSAWARLRAEADVVRVRSIDSADGLWQLVEPPDDTELPLIDCSGSRDPEAAAHDWMQADLTRPVDLSRPPVSAFALLELAPDRYYFYYRMHHALVDGYSIRMIGKRLAALYSALADGRPDPGPKFAPLTVLIDEDRDYRASAQFQRDREYWTERFADRPGATRLPGWPRASEGDGPRRLTAPGALTASEVDGLHAIAAAAGVTWQIVLVAAIAAYTRRVTGQREVILGLPVAGRRSGASRRTPGMATNSIALRLRVDASRSLANLVAQVAEEVRGALRHERYRAEDLRRDLELEENGRPFIGPMINFMPGDPTLRFGEHPATAHNLASGPIVDLSVSVAESGDATGLTLVFEANPDSHDERGFLDHRDRLMAFLKKAAAAPDRSLSRVDTLLPKERQHLLTERNRTTRYVPPQTVPQLFARQAARTPDASAVRHDGRSWTYAELDAWSNALATDLRAQGLGPEEFAAIRLGRSPELIVAMLAVLKSGAAYVPVDPDYPAERIEYMLSDLAPGCVISAVAPPPDEPVEAPVTAATVDPAHPAYLIYTSGSTGRPKAVAVPHSAMRNFVLDHARRFGLNETSRALQFVSPSFDVATGDIWPTLLTGGCLVLAPEARTMGAETLLTLLAAERITHATIPPAMLAQLPHPELPDLAVLITGGERVDPEVVRRWGAGRRMVNVYGVTEAAVATTTSTLVPGTQAAIGRPIDNSQVYVLDSGLQPLPAGAPGQLFIAGTGLARGYVRRPGPTAERFLPCPYGLPGSRMYATGDLVQWRGDGELEFLGRIDDQVKVRGFRIEPGEIEAALMANPGVRTAVVIVREDQPGRPRLIAFVQPFPDHGTTPIQLRRFLGQSLPEYMVPSAVVLLEEIPLTPNGKVDRRALTMPVRTAEKADEPTAGSLESALCALFAEVLGVERVSVHDSFFDLGGDSIAVVPLVSRARAENIEFSARDVFRHPTIGQLASVAAGIAPTEVTELTSAVVDLTTEQRAALRTAHPSMTEVLPVSPLQEGFLFHSLLTGPSSDAYASQLTFDLEGPLDTRALRAAGEQLLVRHSNLRVAFAHAELPEAVQVVYADVALPWDQVDLAAQPDEKRAAEARRLAAADRDKGFDLAAPPLLRFLLLRLSPTSYRLVLTAHHILWDGWSTSTLVQELFTLYSGGALPPVVPYRGYLGWLAAQDRNASRRAWSSALDGLAAPTLVAPGAPPADRHHQVRCDLSPALAESVNAYARTHGVTVNTLVQVAWATVLGQLTGLDDVVFGCSVSGRAPELPGSQHMVGLLTNTIPVRVRRRPDEPLSALVGRLQADQAELMPHHYLGLGDILRSTDLGPDLFDSAIMFVNYSFDPTRWAAPLTDLKLTAFEVEDDTHYPLRLAVVPGPPFHLRLGYHPELFRRTDADRMLSRLISAFESIVADGPGRPTDRP</sequence>
<dbReference type="InterPro" id="IPR001242">
    <property type="entry name" value="Condensation_dom"/>
</dbReference>
<gene>
    <name evidence="2" type="ORF">KN815_03655</name>
</gene>
<reference evidence="2 3" key="1">
    <citation type="submission" date="2021-06" db="EMBL/GenBank/DDBJ databases">
        <authorList>
            <person name="Pan X."/>
        </authorList>
    </citation>
    <scope>NUCLEOTIDE SEQUENCE [LARGE SCALE GENOMIC DNA]</scope>
    <source>
        <strain evidence="2 3">4503</strain>
    </source>
</reference>
<evidence type="ECO:0000313" key="2">
    <source>
        <dbReference type="EMBL" id="MBU3863221.1"/>
    </source>
</evidence>
<dbReference type="InterPro" id="IPR000873">
    <property type="entry name" value="AMP-dep_synth/lig_dom"/>
</dbReference>
<dbReference type="InterPro" id="IPR025110">
    <property type="entry name" value="AMP-bd_C"/>
</dbReference>
<dbReference type="InterPro" id="IPR010071">
    <property type="entry name" value="AA_adenyl_dom"/>
</dbReference>
<organism evidence="2 3">
    <name type="scientific">Streptomyces niphimycinicus</name>
    <dbReference type="NCBI Taxonomy" id="2842201"/>
    <lineage>
        <taxon>Bacteria</taxon>
        <taxon>Bacillati</taxon>
        <taxon>Actinomycetota</taxon>
        <taxon>Actinomycetes</taxon>
        <taxon>Kitasatosporales</taxon>
        <taxon>Streptomycetaceae</taxon>
        <taxon>Streptomyces</taxon>
    </lineage>
</organism>
<dbReference type="PROSITE" id="PS00455">
    <property type="entry name" value="AMP_BINDING"/>
    <property type="match status" value="1"/>
</dbReference>
<dbReference type="RefSeq" id="WP_216340099.1">
    <property type="nucleotide sequence ID" value="NZ_JAHLEM010000028.1"/>
</dbReference>
<dbReference type="Pfam" id="PF00550">
    <property type="entry name" value="PP-binding"/>
    <property type="match status" value="1"/>
</dbReference>
<dbReference type="PROSITE" id="PS50075">
    <property type="entry name" value="CARRIER"/>
    <property type="match status" value="1"/>
</dbReference>
<evidence type="ECO:0000313" key="3">
    <source>
        <dbReference type="Proteomes" id="UP000720508"/>
    </source>
</evidence>
<accession>A0ABS6C8K4</accession>